<evidence type="ECO:0000313" key="5">
    <source>
        <dbReference type="Proteomes" id="UP000305202"/>
    </source>
</evidence>
<feature type="domain" description="Thiosulphate:quinone oxidoreductase small subunit DoxA" evidence="3">
    <location>
        <begin position="238"/>
        <end position="346"/>
    </location>
</feature>
<comment type="caution">
    <text evidence="4">The sequence shown here is derived from an EMBL/GenBank/DDBJ whole genome shotgun (WGS) entry which is preliminary data.</text>
</comment>
<organism evidence="4 5">
    <name type="scientific">Martelella alba</name>
    <dbReference type="NCBI Taxonomy" id="2590451"/>
    <lineage>
        <taxon>Bacteria</taxon>
        <taxon>Pseudomonadati</taxon>
        <taxon>Pseudomonadota</taxon>
        <taxon>Alphaproteobacteria</taxon>
        <taxon>Hyphomicrobiales</taxon>
        <taxon>Aurantimonadaceae</taxon>
        <taxon>Martelella</taxon>
    </lineage>
</organism>
<evidence type="ECO:0000259" key="2">
    <source>
        <dbReference type="Pfam" id="PF04173"/>
    </source>
</evidence>
<dbReference type="InterPro" id="IPR007301">
    <property type="entry name" value="DoxD"/>
</dbReference>
<protein>
    <submittedName>
        <fullName evidence="4">Quinol oxidase</fullName>
    </submittedName>
</protein>
<dbReference type="InterPro" id="IPR017192">
    <property type="entry name" value="ThioSO4-Q_OxRdtase_DoxA/D"/>
</dbReference>
<sequence length="357" mass="38375">MLTETTDRTSPRSAVAPADSWSLAAFILLGLRFAQGFIYWGGGSRRFIYAPAKLDPHAANWMANKFQGAMPGAILGTGYIVDFLLRHFTLLYISIIVFSLIELVAGVFLMFGFFTRLAALGTLGLSAVLMMLYGWQGATCIDEWTMAACNFAMGTALLLGGSSAFSLDARWMRRNPAITHKPWFRWLASGPFPEAAFRKFSLCLAAVTVVFIVATYNYYRGSVLTPYHAGPTSPSIHHLSISDAGIGDNGNLSFTVYLDGGTPDVPAHIVRIRLLGANGSVLETWSAADLAKLPASAIVNDYAYNKFKPALLSLAAGMGARAHITLPPTAGATVRPPSGAVIELQTIDNRIFTAPLG</sequence>
<name>A0ABY2SPB7_9HYPH</name>
<reference evidence="4 5" key="1">
    <citation type="submission" date="2019-04" db="EMBL/GenBank/DDBJ databases">
        <authorList>
            <person name="Li M."/>
            <person name="Gao C."/>
        </authorList>
    </citation>
    <scope>NUCLEOTIDE SEQUENCE [LARGE SCALE GENOMIC DNA]</scope>
    <source>
        <strain evidence="4 5">BGMRC 2031</strain>
    </source>
</reference>
<keyword evidence="5" id="KW-1185">Reference proteome</keyword>
<dbReference type="InterPro" id="IPR011636">
    <property type="entry name" value="DoxA"/>
</dbReference>
<keyword evidence="1" id="KW-1133">Transmembrane helix</keyword>
<dbReference type="RefSeq" id="WP_136988803.1">
    <property type="nucleotide sequence ID" value="NZ_SZPQ01000003.1"/>
</dbReference>
<feature type="transmembrane region" description="Helical" evidence="1">
    <location>
        <begin position="196"/>
        <end position="219"/>
    </location>
</feature>
<evidence type="ECO:0000259" key="3">
    <source>
        <dbReference type="Pfam" id="PF07680"/>
    </source>
</evidence>
<feature type="transmembrane region" description="Helical" evidence="1">
    <location>
        <begin position="117"/>
        <end position="135"/>
    </location>
</feature>
<evidence type="ECO:0000256" key="1">
    <source>
        <dbReference type="SAM" id="Phobius"/>
    </source>
</evidence>
<dbReference type="EMBL" id="SZPQ01000003">
    <property type="protein sequence ID" value="TKI07808.1"/>
    <property type="molecule type" value="Genomic_DNA"/>
</dbReference>
<accession>A0ABY2SPB7</accession>
<dbReference type="Proteomes" id="UP000305202">
    <property type="component" value="Unassembled WGS sequence"/>
</dbReference>
<keyword evidence="1" id="KW-0812">Transmembrane</keyword>
<dbReference type="Pfam" id="PF04173">
    <property type="entry name" value="DoxD"/>
    <property type="match status" value="1"/>
</dbReference>
<dbReference type="Pfam" id="PF07680">
    <property type="entry name" value="DoxA"/>
    <property type="match status" value="1"/>
</dbReference>
<proteinExistence type="predicted"/>
<gene>
    <name evidence="4" type="ORF">FCN80_05045</name>
</gene>
<evidence type="ECO:0000313" key="4">
    <source>
        <dbReference type="EMBL" id="TKI07808.1"/>
    </source>
</evidence>
<keyword evidence="1" id="KW-0472">Membrane</keyword>
<dbReference type="PIRSF" id="PIRSF037390">
    <property type="entry name" value="Thiosulph_Quin_oxidored_DoxA-D"/>
    <property type="match status" value="1"/>
</dbReference>
<feature type="transmembrane region" description="Helical" evidence="1">
    <location>
        <begin position="147"/>
        <end position="167"/>
    </location>
</feature>
<feature type="transmembrane region" description="Helical" evidence="1">
    <location>
        <begin position="20"/>
        <end position="40"/>
    </location>
</feature>
<feature type="transmembrane region" description="Helical" evidence="1">
    <location>
        <begin position="90"/>
        <end position="111"/>
    </location>
</feature>
<feature type="domain" description="TQO small subunit DoxD" evidence="2">
    <location>
        <begin position="29"/>
        <end position="175"/>
    </location>
</feature>